<dbReference type="EC" id="4.2.1.1" evidence="2 8"/>
<keyword evidence="9" id="KW-1185">Reference proteome</keyword>
<dbReference type="PANTHER" id="PTHR11002">
    <property type="entry name" value="CARBONIC ANHYDRASE"/>
    <property type="match status" value="1"/>
</dbReference>
<dbReference type="SUPFAM" id="SSF53056">
    <property type="entry name" value="beta-carbonic anhydrase, cab"/>
    <property type="match status" value="1"/>
</dbReference>
<dbReference type="GO" id="GO:0004089">
    <property type="term" value="F:carbonate dehydratase activity"/>
    <property type="evidence" value="ECO:0007669"/>
    <property type="project" value="UniProtKB-UniRule"/>
</dbReference>
<dbReference type="WBParaSite" id="nRc.2.0.1.t44161-RA">
    <property type="protein sequence ID" value="nRc.2.0.1.t44161-RA"/>
    <property type="gene ID" value="nRc.2.0.1.g44161"/>
</dbReference>
<protein>
    <recommendedName>
        <fullName evidence="2 8">Carbonic anhydrase</fullName>
        <ecNumber evidence="2 8">4.2.1.1</ecNumber>
    </recommendedName>
    <alternativeName>
        <fullName evidence="8">Carbonate dehydratase</fullName>
    </alternativeName>
</protein>
<dbReference type="OMA" id="MPNVAAW"/>
<evidence type="ECO:0000256" key="1">
    <source>
        <dbReference type="ARBA" id="ARBA00006217"/>
    </source>
</evidence>
<evidence type="ECO:0000256" key="4">
    <source>
        <dbReference type="ARBA" id="ARBA00022833"/>
    </source>
</evidence>
<evidence type="ECO:0000256" key="6">
    <source>
        <dbReference type="ARBA" id="ARBA00048348"/>
    </source>
</evidence>
<dbReference type="SMART" id="SM00947">
    <property type="entry name" value="Pro_CA"/>
    <property type="match status" value="1"/>
</dbReference>
<evidence type="ECO:0000313" key="10">
    <source>
        <dbReference type="WBParaSite" id="nRc.2.0.1.t44161-RA"/>
    </source>
</evidence>
<dbReference type="Pfam" id="PF00484">
    <property type="entry name" value="Pro_CA"/>
    <property type="match status" value="1"/>
</dbReference>
<dbReference type="PANTHER" id="PTHR11002:SF76">
    <property type="entry name" value="CARBONIC ANHYDRASE"/>
    <property type="match status" value="1"/>
</dbReference>
<evidence type="ECO:0000256" key="8">
    <source>
        <dbReference type="RuleBase" id="RU003956"/>
    </source>
</evidence>
<accession>A0A915L115</accession>
<dbReference type="AlphaFoldDB" id="A0A915L115"/>
<keyword evidence="4 7" id="KW-0862">Zinc</keyword>
<dbReference type="InterPro" id="IPR001765">
    <property type="entry name" value="Carbonic_anhydrase"/>
</dbReference>
<feature type="binding site" evidence="7">
    <location>
        <position position="50"/>
    </location>
    <ligand>
        <name>Zn(2+)</name>
        <dbReference type="ChEBI" id="CHEBI:29105"/>
    </ligand>
</feature>
<evidence type="ECO:0000256" key="2">
    <source>
        <dbReference type="ARBA" id="ARBA00012925"/>
    </source>
</evidence>
<reference evidence="10" key="1">
    <citation type="submission" date="2022-11" db="UniProtKB">
        <authorList>
            <consortium name="WormBaseParasite"/>
        </authorList>
    </citation>
    <scope>IDENTIFICATION</scope>
</reference>
<sequence length="259" mass="29859">MSTGNGERAIRKVLTGVMEYRKIIRERMLQQLKTIKNNPRPKAVFFTCMDSRMMATRFVQAQAGDMFMVRNAGNLIPRANTYGQYGAEVSISTEPAAIELGCVRGGIRHVIVCGHSDCKAMNTLHDLHINLTKVDSNSPLELWLRRNGVLSLEKLEKRMKNPGEPLVFMRELPDYQFRAFIDTKSEWDVKDRLSQINCLQQLENISTHSIIKEHIEKDLLVLNAMWFDVYQGDVYFFSKKQEKFVIIDETTINELLNEV</sequence>
<dbReference type="InterPro" id="IPR036874">
    <property type="entry name" value="Carbonic_anhydrase_sf"/>
</dbReference>
<dbReference type="Gene3D" id="3.40.1050.10">
    <property type="entry name" value="Carbonic anhydrase"/>
    <property type="match status" value="1"/>
</dbReference>
<evidence type="ECO:0000256" key="7">
    <source>
        <dbReference type="PIRSR" id="PIRSR601765-1"/>
    </source>
</evidence>
<name>A0A915L115_ROMCU</name>
<dbReference type="GO" id="GO:0008270">
    <property type="term" value="F:zinc ion binding"/>
    <property type="evidence" value="ECO:0007669"/>
    <property type="project" value="UniProtKB-UniRule"/>
</dbReference>
<feature type="binding site" evidence="7">
    <location>
        <position position="48"/>
    </location>
    <ligand>
        <name>Zn(2+)</name>
        <dbReference type="ChEBI" id="CHEBI:29105"/>
    </ligand>
</feature>
<evidence type="ECO:0000313" key="9">
    <source>
        <dbReference type="Proteomes" id="UP000887565"/>
    </source>
</evidence>
<feature type="binding site" evidence="7">
    <location>
        <position position="115"/>
    </location>
    <ligand>
        <name>Zn(2+)</name>
        <dbReference type="ChEBI" id="CHEBI:29105"/>
    </ligand>
</feature>
<comment type="function">
    <text evidence="8">Reversible hydration of carbon dioxide.</text>
</comment>
<proteinExistence type="inferred from homology"/>
<comment type="catalytic activity">
    <reaction evidence="6 8">
        <text>hydrogencarbonate + H(+) = CO2 + H2O</text>
        <dbReference type="Rhea" id="RHEA:10748"/>
        <dbReference type="ChEBI" id="CHEBI:15377"/>
        <dbReference type="ChEBI" id="CHEBI:15378"/>
        <dbReference type="ChEBI" id="CHEBI:16526"/>
        <dbReference type="ChEBI" id="CHEBI:17544"/>
        <dbReference type="EC" id="4.2.1.1"/>
    </reaction>
</comment>
<comment type="similarity">
    <text evidence="1 8">Belongs to the beta-class carbonic anhydrase family.</text>
</comment>
<organism evidence="9 10">
    <name type="scientific">Romanomermis culicivorax</name>
    <name type="common">Nematode worm</name>
    <dbReference type="NCBI Taxonomy" id="13658"/>
    <lineage>
        <taxon>Eukaryota</taxon>
        <taxon>Metazoa</taxon>
        <taxon>Ecdysozoa</taxon>
        <taxon>Nematoda</taxon>
        <taxon>Enoplea</taxon>
        <taxon>Dorylaimia</taxon>
        <taxon>Mermithida</taxon>
        <taxon>Mermithoidea</taxon>
        <taxon>Mermithidae</taxon>
        <taxon>Romanomermis</taxon>
    </lineage>
</organism>
<evidence type="ECO:0000256" key="5">
    <source>
        <dbReference type="ARBA" id="ARBA00023239"/>
    </source>
</evidence>
<keyword evidence="3 7" id="KW-0479">Metal-binding</keyword>
<feature type="binding site" evidence="7">
    <location>
        <position position="118"/>
    </location>
    <ligand>
        <name>Zn(2+)</name>
        <dbReference type="ChEBI" id="CHEBI:29105"/>
    </ligand>
</feature>
<evidence type="ECO:0000256" key="3">
    <source>
        <dbReference type="ARBA" id="ARBA00022723"/>
    </source>
</evidence>
<keyword evidence="5 8" id="KW-0456">Lyase</keyword>
<comment type="cofactor">
    <cofactor evidence="7">
        <name>Zn(2+)</name>
        <dbReference type="ChEBI" id="CHEBI:29105"/>
    </cofactor>
    <text evidence="7">Binds 1 zinc ion per subunit.</text>
</comment>
<dbReference type="Proteomes" id="UP000887565">
    <property type="component" value="Unplaced"/>
</dbReference>